<evidence type="ECO:0000313" key="2">
    <source>
        <dbReference type="EMBL" id="GMA25618.1"/>
    </source>
</evidence>
<sequence length="117" mass="13107">MREYRPIMPDGSRSKTSLMQVEAVWPAILDEDTWQQVSDVLDARKKARNFHTPGSGVAKRLYPFSGLIRCSDCGRAMIHRGGVYQCVQTVRGGCTRSIRATEIQNLVEEAGDCCTDR</sequence>
<name>A0ABQ6I4C8_9MICO</name>
<gene>
    <name evidence="2" type="ORF">GCM10025864_33770</name>
</gene>
<organism evidence="2 3">
    <name type="scientific">Luteimicrobium album</name>
    <dbReference type="NCBI Taxonomy" id="1054550"/>
    <lineage>
        <taxon>Bacteria</taxon>
        <taxon>Bacillati</taxon>
        <taxon>Actinomycetota</taxon>
        <taxon>Actinomycetes</taxon>
        <taxon>Micrococcales</taxon>
        <taxon>Luteimicrobium</taxon>
    </lineage>
</organism>
<proteinExistence type="predicted"/>
<protein>
    <recommendedName>
        <fullName evidence="1">Recombinase zinc beta ribbon domain-containing protein</fullName>
    </recommendedName>
</protein>
<dbReference type="Pfam" id="PF13408">
    <property type="entry name" value="Zn_ribbon_recom"/>
    <property type="match status" value="1"/>
</dbReference>
<reference evidence="3" key="1">
    <citation type="journal article" date="2019" name="Int. J. Syst. Evol. Microbiol.">
        <title>The Global Catalogue of Microorganisms (GCM) 10K type strain sequencing project: providing services to taxonomists for standard genome sequencing and annotation.</title>
        <authorList>
            <consortium name="The Broad Institute Genomics Platform"/>
            <consortium name="The Broad Institute Genome Sequencing Center for Infectious Disease"/>
            <person name="Wu L."/>
            <person name="Ma J."/>
        </authorList>
    </citation>
    <scope>NUCLEOTIDE SEQUENCE [LARGE SCALE GENOMIC DNA]</scope>
    <source>
        <strain evidence="3">NBRC 106348</strain>
    </source>
</reference>
<comment type="caution">
    <text evidence="2">The sequence shown here is derived from an EMBL/GenBank/DDBJ whole genome shotgun (WGS) entry which is preliminary data.</text>
</comment>
<dbReference type="EMBL" id="BSUK01000001">
    <property type="protein sequence ID" value="GMA25618.1"/>
    <property type="molecule type" value="Genomic_DNA"/>
</dbReference>
<dbReference type="Gene3D" id="3.90.1750.20">
    <property type="entry name" value="Putative Large Serine Recombinase, Chain B, Domain 2"/>
    <property type="match status" value="1"/>
</dbReference>
<evidence type="ECO:0000313" key="3">
    <source>
        <dbReference type="Proteomes" id="UP001157091"/>
    </source>
</evidence>
<dbReference type="RefSeq" id="WP_284294160.1">
    <property type="nucleotide sequence ID" value="NZ_BSUK01000001.1"/>
</dbReference>
<accession>A0ABQ6I4C8</accession>
<dbReference type="Proteomes" id="UP001157091">
    <property type="component" value="Unassembled WGS sequence"/>
</dbReference>
<feature type="domain" description="Recombinase zinc beta ribbon" evidence="1">
    <location>
        <begin position="63"/>
        <end position="109"/>
    </location>
</feature>
<keyword evidence="3" id="KW-1185">Reference proteome</keyword>
<dbReference type="InterPro" id="IPR038109">
    <property type="entry name" value="DNA_bind_recomb_sf"/>
</dbReference>
<evidence type="ECO:0000259" key="1">
    <source>
        <dbReference type="Pfam" id="PF13408"/>
    </source>
</evidence>
<dbReference type="InterPro" id="IPR025827">
    <property type="entry name" value="Zn_ribbon_recom_dom"/>
</dbReference>